<proteinExistence type="predicted"/>
<sequence length="130" mass="14661">MWQTRCTAIPHMSSCCLQSLSGAEQDAGHRTTATRKFVSHLISVIFATDKLNGILNSFDGPNRAEKISSLHTAIFTAFWRAEILFITSVRSQIALSQACLDGRLEIVRLLRSTAFSRYHRERSRCKCQVD</sequence>
<dbReference type="Proteomes" id="UP000054928">
    <property type="component" value="Unassembled WGS sequence"/>
</dbReference>
<reference evidence="2" key="1">
    <citation type="submission" date="2014-09" db="EMBL/GenBank/DDBJ databases">
        <authorList>
            <person name="Sharma Rahul"/>
            <person name="Thines Marco"/>
        </authorList>
    </citation>
    <scope>NUCLEOTIDE SEQUENCE [LARGE SCALE GENOMIC DNA]</scope>
</reference>
<organism evidence="1 2">
    <name type="scientific">Plasmopara halstedii</name>
    <name type="common">Downy mildew of sunflower</name>
    <dbReference type="NCBI Taxonomy" id="4781"/>
    <lineage>
        <taxon>Eukaryota</taxon>
        <taxon>Sar</taxon>
        <taxon>Stramenopiles</taxon>
        <taxon>Oomycota</taxon>
        <taxon>Peronosporomycetes</taxon>
        <taxon>Peronosporales</taxon>
        <taxon>Peronosporaceae</taxon>
        <taxon>Plasmopara</taxon>
    </lineage>
</organism>
<evidence type="ECO:0000313" key="1">
    <source>
        <dbReference type="EMBL" id="CEG40967.1"/>
    </source>
</evidence>
<dbReference type="EMBL" id="CCYD01000524">
    <property type="protein sequence ID" value="CEG40967.1"/>
    <property type="molecule type" value="Genomic_DNA"/>
</dbReference>
<name>A0A0P1AJH8_PLAHL</name>
<dbReference type="RefSeq" id="XP_024577336.1">
    <property type="nucleotide sequence ID" value="XM_024726683.1"/>
</dbReference>
<keyword evidence="2" id="KW-1185">Reference proteome</keyword>
<protein>
    <submittedName>
        <fullName evidence="1">Uncharacterized protein</fullName>
    </submittedName>
</protein>
<evidence type="ECO:0000313" key="2">
    <source>
        <dbReference type="Proteomes" id="UP000054928"/>
    </source>
</evidence>
<accession>A0A0P1AJH8</accession>
<dbReference type="AlphaFoldDB" id="A0A0P1AJH8"/>
<dbReference type="GeneID" id="36406195"/>